<keyword evidence="7" id="KW-0539">Nucleus</keyword>
<evidence type="ECO:0000256" key="1">
    <source>
        <dbReference type="ARBA" id="ARBA00004123"/>
    </source>
</evidence>
<evidence type="ECO:0000256" key="3">
    <source>
        <dbReference type="ARBA" id="ARBA00016388"/>
    </source>
</evidence>
<dbReference type="PANTHER" id="PTHR28680:SF1">
    <property type="entry name" value="CENTROMERE PROTEIN X"/>
    <property type="match status" value="1"/>
</dbReference>
<evidence type="ECO:0000256" key="2">
    <source>
        <dbReference type="ARBA" id="ARBA00009359"/>
    </source>
</evidence>
<reference evidence="10 11" key="1">
    <citation type="submission" date="2022-11" db="UniProtKB">
        <authorList>
            <consortium name="WormBaseParasite"/>
        </authorList>
    </citation>
    <scope>IDENTIFICATION</scope>
</reference>
<dbReference type="GO" id="GO:0051382">
    <property type="term" value="P:kinetochore assembly"/>
    <property type="evidence" value="ECO:0007669"/>
    <property type="project" value="InterPro"/>
</dbReference>
<comment type="subunit">
    <text evidence="8">Heterodimer with CENPX, sometimes called MHF; this interaction stabilizes both partners. MHF heterodimers can assemble to form tetrameric structures. MHF also coassemble with CENPT-CENPW heterodimers at centromeres to form the tetrameric CENP-T-W-S-X complex. Forms a discrete complex with FANCM and CENPX, called FANCM-MHF; this interaction, probably mediated by direct binding between CENPS and FANCM, leads to synergistic activation of double-stranded DNA binding and strongly stimulates FANCM-mediated DNA remodeling. Recruited by FANCM to the Fanconi anemia (FA) core complex, which consists of CENPS, CENPX, FANCA, FANCB, FANCC, FANCE, FANCF, FANCG, FANCL, FANCM, FAAP24 and FAAP100. The FA core complex associates with Bloom syndrome (BLM) complex, which consists of at least BLM, DNA topoisomerase 3-alpha (TOP3A), RMI1/BLAP75, RPA1/RPA70 and RPA2/RPA32. The super complex between FA and BLM is called BRAFT.</text>
</comment>
<dbReference type="WBParaSite" id="PSAMB.scaffold3495size18043.g21771.t1">
    <property type="protein sequence ID" value="PSAMB.scaffold3495size18043.g21771.t1"/>
    <property type="gene ID" value="PSAMB.scaffold3495size18043.g21771"/>
</dbReference>
<dbReference type="PANTHER" id="PTHR28680">
    <property type="entry name" value="CENTROMERE PROTEIN X"/>
    <property type="match status" value="1"/>
</dbReference>
<dbReference type="CDD" id="cd22921">
    <property type="entry name" value="HFD_CENP-X"/>
    <property type="match status" value="1"/>
</dbReference>
<evidence type="ECO:0000313" key="10">
    <source>
        <dbReference type="WBParaSite" id="PSAMB.scaffold13812size2115.g35695.t1"/>
    </source>
</evidence>
<evidence type="ECO:0000256" key="5">
    <source>
        <dbReference type="ARBA" id="ARBA00023125"/>
    </source>
</evidence>
<keyword evidence="9" id="KW-1185">Reference proteome</keyword>
<dbReference type="AlphaFoldDB" id="A0A914W9N3"/>
<dbReference type="Gene3D" id="6.10.130.30">
    <property type="match status" value="1"/>
</dbReference>
<evidence type="ECO:0000256" key="8">
    <source>
        <dbReference type="ARBA" id="ARBA00047146"/>
    </source>
</evidence>
<accession>A0A914W9N3</accession>
<evidence type="ECO:0000256" key="6">
    <source>
        <dbReference type="ARBA" id="ARBA00023204"/>
    </source>
</evidence>
<dbReference type="WBParaSite" id="PSAMB.scaffold13812size2115.g35695.t1">
    <property type="protein sequence ID" value="PSAMB.scaffold13812size2115.g35695.t1"/>
    <property type="gene ID" value="PSAMB.scaffold13812size2115.g35695"/>
</dbReference>
<dbReference type="GO" id="GO:0006281">
    <property type="term" value="P:DNA repair"/>
    <property type="evidence" value="ECO:0007669"/>
    <property type="project" value="UniProtKB-KW"/>
</dbReference>
<evidence type="ECO:0000313" key="9">
    <source>
        <dbReference type="Proteomes" id="UP000887566"/>
    </source>
</evidence>
<proteinExistence type="inferred from homology"/>
<name>A0A914W9N3_9BILA</name>
<dbReference type="GO" id="GO:0000712">
    <property type="term" value="P:resolution of meiotic recombination intermediates"/>
    <property type="evidence" value="ECO:0007669"/>
    <property type="project" value="TreeGrafter"/>
</dbReference>
<dbReference type="InterPro" id="IPR018552">
    <property type="entry name" value="CENP-X"/>
</dbReference>
<protein>
    <recommendedName>
        <fullName evidence="3">Centromere protein X</fullName>
    </recommendedName>
</protein>
<evidence type="ECO:0000313" key="11">
    <source>
        <dbReference type="WBParaSite" id="PSAMB.scaffold3495size18043.g21771.t1"/>
    </source>
</evidence>
<keyword evidence="6" id="KW-0234">DNA repair</keyword>
<evidence type="ECO:0000256" key="4">
    <source>
        <dbReference type="ARBA" id="ARBA00022763"/>
    </source>
</evidence>
<keyword evidence="4" id="KW-0227">DNA damage</keyword>
<dbReference type="GO" id="GO:0003677">
    <property type="term" value="F:DNA binding"/>
    <property type="evidence" value="ECO:0007669"/>
    <property type="project" value="UniProtKB-KW"/>
</dbReference>
<comment type="similarity">
    <text evidence="2">Belongs to the CENP-X/MHF2 family.</text>
</comment>
<dbReference type="GO" id="GO:0031297">
    <property type="term" value="P:replication fork processing"/>
    <property type="evidence" value="ECO:0007669"/>
    <property type="project" value="TreeGrafter"/>
</dbReference>
<keyword evidence="5" id="KW-0238">DNA-binding</keyword>
<dbReference type="GO" id="GO:0071821">
    <property type="term" value="C:FANCM-MHF complex"/>
    <property type="evidence" value="ECO:0007669"/>
    <property type="project" value="TreeGrafter"/>
</dbReference>
<comment type="subcellular location">
    <subcellularLocation>
        <location evidence="1">Nucleus</location>
    </subcellularLocation>
</comment>
<dbReference type="GO" id="GO:0043240">
    <property type="term" value="C:Fanconi anaemia nuclear complex"/>
    <property type="evidence" value="ECO:0007669"/>
    <property type="project" value="TreeGrafter"/>
</dbReference>
<dbReference type="Pfam" id="PF09415">
    <property type="entry name" value="CENP-X"/>
    <property type="match status" value="1"/>
</dbReference>
<dbReference type="Proteomes" id="UP000887566">
    <property type="component" value="Unplaced"/>
</dbReference>
<sequence length="87" mass="9893">MASHSSEKVRFKEATIRQLLELNKEKRAIDKTVKFSFDGAKLLAHLARHFVDEAVCRAVAQAESEGQTEVDVDHLRKVLPQLMLDFT</sequence>
<organism evidence="9 11">
    <name type="scientific">Plectus sambesii</name>
    <dbReference type="NCBI Taxonomy" id="2011161"/>
    <lineage>
        <taxon>Eukaryota</taxon>
        <taxon>Metazoa</taxon>
        <taxon>Ecdysozoa</taxon>
        <taxon>Nematoda</taxon>
        <taxon>Chromadorea</taxon>
        <taxon>Plectida</taxon>
        <taxon>Plectina</taxon>
        <taxon>Plectoidea</taxon>
        <taxon>Plectidae</taxon>
        <taxon>Plectus</taxon>
    </lineage>
</organism>
<evidence type="ECO:0000256" key="7">
    <source>
        <dbReference type="ARBA" id="ARBA00023242"/>
    </source>
</evidence>